<dbReference type="HAMAP" id="MF_00374">
    <property type="entry name" value="Ribosomal_uL29"/>
    <property type="match status" value="1"/>
</dbReference>
<evidence type="ECO:0000313" key="6">
    <source>
        <dbReference type="EMBL" id="KMQ92642.1"/>
    </source>
</evidence>
<keyword evidence="2 6" id="KW-0689">Ribosomal protein</keyword>
<protein>
    <recommendedName>
        <fullName evidence="4">60S ribosomal protein L35</fullName>
    </recommendedName>
</protein>
<dbReference type="NCBIfam" id="TIGR00012">
    <property type="entry name" value="L29"/>
    <property type="match status" value="1"/>
</dbReference>
<evidence type="ECO:0000256" key="4">
    <source>
        <dbReference type="ARBA" id="ARBA00035334"/>
    </source>
</evidence>
<feature type="compositionally biased region" description="Polar residues" evidence="5">
    <location>
        <begin position="127"/>
        <end position="139"/>
    </location>
</feature>
<dbReference type="CDD" id="cd00427">
    <property type="entry name" value="Ribosomal_L29_HIP"/>
    <property type="match status" value="1"/>
</dbReference>
<accession>A0A0J7KQK6</accession>
<dbReference type="GO" id="GO:1990904">
    <property type="term" value="C:ribonucleoprotein complex"/>
    <property type="evidence" value="ECO:0007669"/>
    <property type="project" value="UniProtKB-KW"/>
</dbReference>
<comment type="caution">
    <text evidence="6">The sequence shown here is derived from an EMBL/GenBank/DDBJ whole genome shotgun (WGS) entry which is preliminary data.</text>
</comment>
<dbReference type="Gene3D" id="1.10.287.310">
    <property type="match status" value="1"/>
</dbReference>
<dbReference type="PaxDb" id="67767-A0A0J7KQK6"/>
<reference evidence="6 7" key="1">
    <citation type="submission" date="2015-04" db="EMBL/GenBank/DDBJ databases">
        <title>Lasius niger genome sequencing.</title>
        <authorList>
            <person name="Konorov E.A."/>
            <person name="Nikitin M.A."/>
            <person name="Kirill M.V."/>
            <person name="Chang P."/>
        </authorList>
    </citation>
    <scope>NUCLEOTIDE SEQUENCE [LARGE SCALE GENOMIC DNA]</scope>
    <source>
        <tissue evidence="6">Whole</tissue>
    </source>
</reference>
<feature type="compositionally biased region" description="Basic and acidic residues" evidence="5">
    <location>
        <begin position="80"/>
        <end position="95"/>
    </location>
</feature>
<evidence type="ECO:0000256" key="1">
    <source>
        <dbReference type="ARBA" id="ARBA00009254"/>
    </source>
</evidence>
<keyword evidence="3" id="KW-0687">Ribonucleoprotein</keyword>
<comment type="similarity">
    <text evidence="1">Belongs to the universal ribosomal protein uL29 family.</text>
</comment>
<dbReference type="EMBL" id="LBMM01004267">
    <property type="protein sequence ID" value="KMQ92642.1"/>
    <property type="molecule type" value="Genomic_DNA"/>
</dbReference>
<feature type="compositionally biased region" description="Basic and acidic residues" evidence="5">
    <location>
        <begin position="56"/>
        <end position="68"/>
    </location>
</feature>
<sequence>MEMQVIKSKSTNELQEHEEQLRAQLFALRIQKAIGKLDAPHMISQLRKDIARIKTELQSRSLKGEDIKPINIKKMTLPEPEVKKESKSSKKEEKKTLKKNKKLDKETNKEDVEKKDPSNPENKKITTDSTPKEGNNNDK</sequence>
<evidence type="ECO:0000256" key="3">
    <source>
        <dbReference type="ARBA" id="ARBA00023274"/>
    </source>
</evidence>
<dbReference type="InterPro" id="IPR001854">
    <property type="entry name" value="Ribosomal_uL29"/>
</dbReference>
<dbReference type="AlphaFoldDB" id="A0A0J7KQK6"/>
<evidence type="ECO:0000256" key="2">
    <source>
        <dbReference type="ARBA" id="ARBA00022980"/>
    </source>
</evidence>
<dbReference type="GO" id="GO:0006412">
    <property type="term" value="P:translation"/>
    <property type="evidence" value="ECO:0007669"/>
    <property type="project" value="InterPro"/>
</dbReference>
<feature type="compositionally biased region" description="Basic and acidic residues" evidence="5">
    <location>
        <begin position="103"/>
        <end position="126"/>
    </location>
</feature>
<organism evidence="6 7">
    <name type="scientific">Lasius niger</name>
    <name type="common">Black garden ant</name>
    <dbReference type="NCBI Taxonomy" id="67767"/>
    <lineage>
        <taxon>Eukaryota</taxon>
        <taxon>Metazoa</taxon>
        <taxon>Ecdysozoa</taxon>
        <taxon>Arthropoda</taxon>
        <taxon>Hexapoda</taxon>
        <taxon>Insecta</taxon>
        <taxon>Pterygota</taxon>
        <taxon>Neoptera</taxon>
        <taxon>Endopterygota</taxon>
        <taxon>Hymenoptera</taxon>
        <taxon>Apocrita</taxon>
        <taxon>Aculeata</taxon>
        <taxon>Formicoidea</taxon>
        <taxon>Formicidae</taxon>
        <taxon>Formicinae</taxon>
        <taxon>Lasius</taxon>
        <taxon>Lasius</taxon>
    </lineage>
</organism>
<feature type="region of interest" description="Disordered" evidence="5">
    <location>
        <begin position="56"/>
        <end position="139"/>
    </location>
</feature>
<gene>
    <name evidence="6" type="ORF">RF55_7347</name>
</gene>
<dbReference type="SUPFAM" id="SSF46561">
    <property type="entry name" value="Ribosomal protein L29 (L29p)"/>
    <property type="match status" value="1"/>
</dbReference>
<dbReference type="GO" id="GO:0003735">
    <property type="term" value="F:structural constituent of ribosome"/>
    <property type="evidence" value="ECO:0007669"/>
    <property type="project" value="InterPro"/>
</dbReference>
<proteinExistence type="inferred from homology"/>
<dbReference type="GO" id="GO:0005840">
    <property type="term" value="C:ribosome"/>
    <property type="evidence" value="ECO:0007669"/>
    <property type="project" value="UniProtKB-KW"/>
</dbReference>
<keyword evidence="7" id="KW-1185">Reference proteome</keyword>
<evidence type="ECO:0000256" key="5">
    <source>
        <dbReference type="SAM" id="MobiDB-lite"/>
    </source>
</evidence>
<dbReference type="Pfam" id="PF00831">
    <property type="entry name" value="Ribosomal_L29"/>
    <property type="match status" value="1"/>
</dbReference>
<dbReference type="Proteomes" id="UP000036403">
    <property type="component" value="Unassembled WGS sequence"/>
</dbReference>
<dbReference type="InterPro" id="IPR036049">
    <property type="entry name" value="Ribosomal_uL29_sf"/>
</dbReference>
<evidence type="ECO:0000313" key="7">
    <source>
        <dbReference type="Proteomes" id="UP000036403"/>
    </source>
</evidence>
<name>A0A0J7KQK6_LASNI</name>